<proteinExistence type="predicted"/>
<dbReference type="HOGENOM" id="CLU_2832054_0_0_1"/>
<dbReference type="Proteomes" id="UP000054166">
    <property type="component" value="Unassembled WGS sequence"/>
</dbReference>
<protein>
    <submittedName>
        <fullName evidence="1">Uncharacterized protein</fullName>
    </submittedName>
</protein>
<dbReference type="EMBL" id="KN832997">
    <property type="protein sequence ID" value="KIM81781.1"/>
    <property type="molecule type" value="Genomic_DNA"/>
</dbReference>
<gene>
    <name evidence="1" type="ORF">PILCRDRAFT_8453</name>
</gene>
<reference evidence="1 2" key="1">
    <citation type="submission" date="2014-04" db="EMBL/GenBank/DDBJ databases">
        <authorList>
            <consortium name="DOE Joint Genome Institute"/>
            <person name="Kuo A."/>
            <person name="Tarkka M."/>
            <person name="Buscot F."/>
            <person name="Kohler A."/>
            <person name="Nagy L.G."/>
            <person name="Floudas D."/>
            <person name="Copeland A."/>
            <person name="Barry K.W."/>
            <person name="Cichocki N."/>
            <person name="Veneault-Fourrey C."/>
            <person name="LaButti K."/>
            <person name="Lindquist E.A."/>
            <person name="Lipzen A."/>
            <person name="Lundell T."/>
            <person name="Morin E."/>
            <person name="Murat C."/>
            <person name="Sun H."/>
            <person name="Tunlid A."/>
            <person name="Henrissat B."/>
            <person name="Grigoriev I.V."/>
            <person name="Hibbett D.S."/>
            <person name="Martin F."/>
            <person name="Nordberg H.P."/>
            <person name="Cantor M.N."/>
            <person name="Hua S.X."/>
        </authorList>
    </citation>
    <scope>NUCLEOTIDE SEQUENCE [LARGE SCALE GENOMIC DNA]</scope>
    <source>
        <strain evidence="1 2">F 1598</strain>
    </source>
</reference>
<sequence length="66" mass="7092">MSALESTVLVLEYDVSVLTLWTGADIMYAGEHVEPTTVLIMPTPGSSGPHTRQYLNEYGAAPLSPL</sequence>
<evidence type="ECO:0000313" key="2">
    <source>
        <dbReference type="Proteomes" id="UP000054166"/>
    </source>
</evidence>
<organism evidence="1 2">
    <name type="scientific">Piloderma croceum (strain F 1598)</name>
    <dbReference type="NCBI Taxonomy" id="765440"/>
    <lineage>
        <taxon>Eukaryota</taxon>
        <taxon>Fungi</taxon>
        <taxon>Dikarya</taxon>
        <taxon>Basidiomycota</taxon>
        <taxon>Agaricomycotina</taxon>
        <taxon>Agaricomycetes</taxon>
        <taxon>Agaricomycetidae</taxon>
        <taxon>Atheliales</taxon>
        <taxon>Atheliaceae</taxon>
        <taxon>Piloderma</taxon>
    </lineage>
</organism>
<evidence type="ECO:0000313" key="1">
    <source>
        <dbReference type="EMBL" id="KIM81781.1"/>
    </source>
</evidence>
<dbReference type="InParanoid" id="A0A0C3FRM4"/>
<accession>A0A0C3FRM4</accession>
<dbReference type="AlphaFoldDB" id="A0A0C3FRM4"/>
<reference evidence="2" key="2">
    <citation type="submission" date="2015-01" db="EMBL/GenBank/DDBJ databases">
        <title>Evolutionary Origins and Diversification of the Mycorrhizal Mutualists.</title>
        <authorList>
            <consortium name="DOE Joint Genome Institute"/>
            <consortium name="Mycorrhizal Genomics Consortium"/>
            <person name="Kohler A."/>
            <person name="Kuo A."/>
            <person name="Nagy L.G."/>
            <person name="Floudas D."/>
            <person name="Copeland A."/>
            <person name="Barry K.W."/>
            <person name="Cichocki N."/>
            <person name="Veneault-Fourrey C."/>
            <person name="LaButti K."/>
            <person name="Lindquist E.A."/>
            <person name="Lipzen A."/>
            <person name="Lundell T."/>
            <person name="Morin E."/>
            <person name="Murat C."/>
            <person name="Riley R."/>
            <person name="Ohm R."/>
            <person name="Sun H."/>
            <person name="Tunlid A."/>
            <person name="Henrissat B."/>
            <person name="Grigoriev I.V."/>
            <person name="Hibbett D.S."/>
            <person name="Martin F."/>
        </authorList>
    </citation>
    <scope>NUCLEOTIDE SEQUENCE [LARGE SCALE GENOMIC DNA]</scope>
    <source>
        <strain evidence="2">F 1598</strain>
    </source>
</reference>
<keyword evidence="2" id="KW-1185">Reference proteome</keyword>
<name>A0A0C3FRM4_PILCF</name>